<feature type="compositionally biased region" description="Basic and acidic residues" evidence="8">
    <location>
        <begin position="56"/>
        <end position="68"/>
    </location>
</feature>
<dbReference type="PANTHER" id="PTHR15944">
    <property type="entry name" value="FARNESYLCYSTEINE LYASE"/>
    <property type="match status" value="1"/>
</dbReference>
<keyword evidence="12" id="KW-1185">Reference proteome</keyword>
<accession>A0A6A5BM89</accession>
<sequence>MFKKILKPTCLMTLGTCSAAAATLTFYKTHSSTNLIQAEQQQQQSSMFKFFQSKPHVADDRDPHDNNNHSHSSKKGSATTIMSSSTNSSSREQKQQQPPIRVAIIGGGISGSGSAYFLSNLYDRLDFLMNGSSIDLSPEPSSTTLIATHSSLSSRNSNGTKPPLEFIIYERNVEIGGRLKEINLFPNVHDEKNPYKYSFEVGGSSLILENKYALQLVETFGLTLKEPHLEDVRIGIWNGDEKRIVFCESTSWWKTLIKGAWRYDFGIPLYLLKRNVHYYLSQDRFLKIYELQQVPHEGKISSEDLKKVYTWEETSDFLKETGMQELTTQTFYDFARTNWIQERFIKEYCDSILRINYMTSSETISAFAGIVGLAGAVSDFRQVLQGTSQLPKHCIEALKSKKLNLKLMHEVSQISYDSASNKYSITAKNLATPNHTEILDTNIDYIIAATPLEFTNIHFDNIHLPPKALEKREMNILVTSLVVAKDINKNYFGMDSSDGPVYITTMKPLTVSQLPFNNIAPQGETPNSGQNTENKDHIFESFSHAPFTKELLNEIYVGPSKLVQQYWKHGSYPILKPNLVQPPVKLHQRIYYPNSMESVISTMETSLISSKNVSLLIMKDILKRFE</sequence>
<keyword evidence="5" id="KW-0274">FAD</keyword>
<dbReference type="GO" id="GO:0001735">
    <property type="term" value="F:prenylcysteine oxidase activity"/>
    <property type="evidence" value="ECO:0007669"/>
    <property type="project" value="InterPro"/>
</dbReference>
<evidence type="ECO:0000313" key="11">
    <source>
        <dbReference type="EMBL" id="KAF0975258.1"/>
    </source>
</evidence>
<comment type="caution">
    <text evidence="11">The sequence shown here is derived from an EMBL/GenBank/DDBJ whole genome shotgun (WGS) entry which is preliminary data.</text>
</comment>
<dbReference type="VEuPathDB" id="AmoebaDB:NF0120890"/>
<dbReference type="VEuPathDB" id="AmoebaDB:NfTy_043420"/>
<dbReference type="OrthoDB" id="437369at2759"/>
<evidence type="ECO:0000313" key="12">
    <source>
        <dbReference type="Proteomes" id="UP000444721"/>
    </source>
</evidence>
<dbReference type="Pfam" id="PF07156">
    <property type="entry name" value="Prenylcys_lyase"/>
    <property type="match status" value="1"/>
</dbReference>
<dbReference type="Gene3D" id="3.50.50.60">
    <property type="entry name" value="FAD/NAD(P)-binding domain"/>
    <property type="match status" value="1"/>
</dbReference>
<feature type="compositionally biased region" description="Low complexity" evidence="8">
    <location>
        <begin position="77"/>
        <end position="90"/>
    </location>
</feature>
<reference evidence="11 12" key="1">
    <citation type="journal article" date="2019" name="Sci. Rep.">
        <title>Nanopore sequencing improves the draft genome of the human pathogenic amoeba Naegleria fowleri.</title>
        <authorList>
            <person name="Liechti N."/>
            <person name="Schurch N."/>
            <person name="Bruggmann R."/>
            <person name="Wittwer M."/>
        </authorList>
    </citation>
    <scope>NUCLEOTIDE SEQUENCE [LARGE SCALE GENOMIC DNA]</scope>
    <source>
        <strain evidence="11 12">ATCC 30894</strain>
    </source>
</reference>
<feature type="domain" description="Prenylcysteine lyase" evidence="10">
    <location>
        <begin position="248"/>
        <end position="622"/>
    </location>
</feature>
<dbReference type="OMA" id="SIGIWDG"/>
<dbReference type="SUPFAM" id="SSF51905">
    <property type="entry name" value="FAD/NAD(P)-binding domain"/>
    <property type="match status" value="1"/>
</dbReference>
<evidence type="ECO:0000259" key="10">
    <source>
        <dbReference type="Pfam" id="PF07156"/>
    </source>
</evidence>
<name>A0A6A5BM89_NAEFO</name>
<organism evidence="11 12">
    <name type="scientific">Naegleria fowleri</name>
    <name type="common">Brain eating amoeba</name>
    <dbReference type="NCBI Taxonomy" id="5763"/>
    <lineage>
        <taxon>Eukaryota</taxon>
        <taxon>Discoba</taxon>
        <taxon>Heterolobosea</taxon>
        <taxon>Tetramitia</taxon>
        <taxon>Eutetramitia</taxon>
        <taxon>Vahlkampfiidae</taxon>
        <taxon>Naegleria</taxon>
    </lineage>
</organism>
<evidence type="ECO:0000256" key="6">
    <source>
        <dbReference type="ARBA" id="ARBA00023002"/>
    </source>
</evidence>
<evidence type="ECO:0000256" key="7">
    <source>
        <dbReference type="ARBA" id="ARBA00023180"/>
    </source>
</evidence>
<evidence type="ECO:0000256" key="4">
    <source>
        <dbReference type="ARBA" id="ARBA00022729"/>
    </source>
</evidence>
<comment type="similarity">
    <text evidence="2">Belongs to the prenylcysteine oxidase family.</text>
</comment>
<evidence type="ECO:0000256" key="8">
    <source>
        <dbReference type="SAM" id="MobiDB-lite"/>
    </source>
</evidence>
<evidence type="ECO:0000256" key="5">
    <source>
        <dbReference type="ARBA" id="ARBA00022827"/>
    </source>
</evidence>
<dbReference type="Proteomes" id="UP000444721">
    <property type="component" value="Unassembled WGS sequence"/>
</dbReference>
<evidence type="ECO:0000256" key="2">
    <source>
        <dbReference type="ARBA" id="ARBA00009967"/>
    </source>
</evidence>
<feature type="region of interest" description="Disordered" evidence="8">
    <location>
        <begin position="55"/>
        <end position="98"/>
    </location>
</feature>
<dbReference type="GO" id="GO:0030328">
    <property type="term" value="P:prenylcysteine catabolic process"/>
    <property type="evidence" value="ECO:0007669"/>
    <property type="project" value="InterPro"/>
</dbReference>
<keyword evidence="6" id="KW-0560">Oxidoreductase</keyword>
<keyword evidence="3" id="KW-0285">Flavoprotein</keyword>
<comment type="cofactor">
    <cofactor evidence="1">
        <name>FAD</name>
        <dbReference type="ChEBI" id="CHEBI:57692"/>
    </cofactor>
</comment>
<evidence type="ECO:0000256" key="1">
    <source>
        <dbReference type="ARBA" id="ARBA00001974"/>
    </source>
</evidence>
<keyword evidence="4 9" id="KW-0732">Signal</keyword>
<evidence type="ECO:0000256" key="9">
    <source>
        <dbReference type="SAM" id="SignalP"/>
    </source>
</evidence>
<feature type="chain" id="PRO_5025421365" description="Prenylcysteine lyase domain-containing protein" evidence="9">
    <location>
        <begin position="22"/>
        <end position="626"/>
    </location>
</feature>
<gene>
    <name evidence="11" type="ORF">FDP41_006010</name>
</gene>
<dbReference type="PANTHER" id="PTHR15944:SF0">
    <property type="entry name" value="PRENYLCYSTEINE LYASE DOMAIN-CONTAINING PROTEIN"/>
    <property type="match status" value="1"/>
</dbReference>
<dbReference type="VEuPathDB" id="AmoebaDB:FDP41_006010"/>
<dbReference type="InterPro" id="IPR036188">
    <property type="entry name" value="FAD/NAD-bd_sf"/>
</dbReference>
<evidence type="ECO:0000256" key="3">
    <source>
        <dbReference type="ARBA" id="ARBA00022630"/>
    </source>
</evidence>
<protein>
    <recommendedName>
        <fullName evidence="10">Prenylcysteine lyase domain-containing protein</fullName>
    </recommendedName>
</protein>
<proteinExistence type="inferred from homology"/>
<dbReference type="AlphaFoldDB" id="A0A6A5BM89"/>
<dbReference type="EMBL" id="VFQX01000048">
    <property type="protein sequence ID" value="KAF0975258.1"/>
    <property type="molecule type" value="Genomic_DNA"/>
</dbReference>
<dbReference type="GO" id="GO:0030327">
    <property type="term" value="P:prenylated protein catabolic process"/>
    <property type="evidence" value="ECO:0007669"/>
    <property type="project" value="TreeGrafter"/>
</dbReference>
<dbReference type="InterPro" id="IPR010795">
    <property type="entry name" value="Prenylcys_lyase"/>
</dbReference>
<feature type="signal peptide" evidence="9">
    <location>
        <begin position="1"/>
        <end position="21"/>
    </location>
</feature>
<dbReference type="GeneID" id="68113228"/>
<dbReference type="RefSeq" id="XP_044559971.1">
    <property type="nucleotide sequence ID" value="XM_044709600.1"/>
</dbReference>
<dbReference type="InterPro" id="IPR017046">
    <property type="entry name" value="Prenylcysteine_Oxase1"/>
</dbReference>
<keyword evidence="7" id="KW-0325">Glycoprotein</keyword>